<dbReference type="EMBL" id="JABVXQ010000001">
    <property type="protein sequence ID" value="KAF6131825.1"/>
    <property type="molecule type" value="Genomic_DNA"/>
</dbReference>
<dbReference type="InterPro" id="IPR023267">
    <property type="entry name" value="RCMT"/>
</dbReference>
<reference evidence="7 8" key="1">
    <citation type="journal article" date="2020" name="Nature">
        <title>Six reference-quality genomes reveal evolution of bat adaptations.</title>
        <authorList>
            <person name="Jebb D."/>
            <person name="Huang Z."/>
            <person name="Pippel M."/>
            <person name="Hughes G.M."/>
            <person name="Lavrichenko K."/>
            <person name="Devanna P."/>
            <person name="Winkler S."/>
            <person name="Jermiin L.S."/>
            <person name="Skirmuntt E.C."/>
            <person name="Katzourakis A."/>
            <person name="Burkitt-Gray L."/>
            <person name="Ray D.A."/>
            <person name="Sullivan K.A.M."/>
            <person name="Roscito J.G."/>
            <person name="Kirilenko B.M."/>
            <person name="Davalos L.M."/>
            <person name="Corthals A.P."/>
            <person name="Power M.L."/>
            <person name="Jones G."/>
            <person name="Ransome R.D."/>
            <person name="Dechmann D.K.N."/>
            <person name="Locatelli A.G."/>
            <person name="Puechmaille S.J."/>
            <person name="Fedrigo O."/>
            <person name="Jarvis E.D."/>
            <person name="Hiller M."/>
            <person name="Vernes S.C."/>
            <person name="Myers E.W."/>
            <person name="Teeling E.C."/>
        </authorList>
    </citation>
    <scope>NUCLEOTIDE SEQUENCE [LARGE SCALE GENOMIC DNA]</scope>
    <source>
        <strain evidence="7">Bat1K_MPI-CBG_1</strain>
    </source>
</reference>
<evidence type="ECO:0000256" key="1">
    <source>
        <dbReference type="ARBA" id="ARBA00022603"/>
    </source>
</evidence>
<dbReference type="PRINTS" id="PR02008">
    <property type="entry name" value="RCMTFAMILY"/>
</dbReference>
<accession>A0A834BPG5</accession>
<evidence type="ECO:0000256" key="3">
    <source>
        <dbReference type="ARBA" id="ARBA00022691"/>
    </source>
</evidence>
<keyword evidence="2 5" id="KW-0808">Transferase</keyword>
<dbReference type="Pfam" id="PF01189">
    <property type="entry name" value="Methyltr_RsmB-F"/>
    <property type="match status" value="1"/>
</dbReference>
<keyword evidence="4 5" id="KW-0694">RNA-binding</keyword>
<evidence type="ECO:0000256" key="5">
    <source>
        <dbReference type="PROSITE-ProRule" id="PRU01023"/>
    </source>
</evidence>
<evidence type="ECO:0000259" key="6">
    <source>
        <dbReference type="PROSITE" id="PS51686"/>
    </source>
</evidence>
<gene>
    <name evidence="7" type="ORF">HJG60_014074</name>
</gene>
<organism evidence="7 8">
    <name type="scientific">Phyllostomus discolor</name>
    <name type="common">pale spear-nosed bat</name>
    <dbReference type="NCBI Taxonomy" id="89673"/>
    <lineage>
        <taxon>Eukaryota</taxon>
        <taxon>Metazoa</taxon>
        <taxon>Chordata</taxon>
        <taxon>Craniata</taxon>
        <taxon>Vertebrata</taxon>
        <taxon>Euteleostomi</taxon>
        <taxon>Mammalia</taxon>
        <taxon>Eutheria</taxon>
        <taxon>Laurasiatheria</taxon>
        <taxon>Chiroptera</taxon>
        <taxon>Yangochiroptera</taxon>
        <taxon>Phyllostomidae</taxon>
        <taxon>Phyllostominae</taxon>
        <taxon>Phyllostomus</taxon>
    </lineage>
</organism>
<evidence type="ECO:0000313" key="8">
    <source>
        <dbReference type="Proteomes" id="UP000664940"/>
    </source>
</evidence>
<keyword evidence="3 5" id="KW-0949">S-adenosyl-L-methionine</keyword>
<dbReference type="InterPro" id="IPR029063">
    <property type="entry name" value="SAM-dependent_MTases_sf"/>
</dbReference>
<proteinExistence type="inferred from homology"/>
<dbReference type="GO" id="GO:0008173">
    <property type="term" value="F:RNA methyltransferase activity"/>
    <property type="evidence" value="ECO:0007669"/>
    <property type="project" value="InterPro"/>
</dbReference>
<dbReference type="InterPro" id="IPR001678">
    <property type="entry name" value="MeTrfase_RsmB-F_NOP2_dom"/>
</dbReference>
<dbReference type="Proteomes" id="UP000664940">
    <property type="component" value="Unassembled WGS sequence"/>
</dbReference>
<keyword evidence="1 5" id="KW-0489">Methyltransferase</keyword>
<dbReference type="AlphaFoldDB" id="A0A834BPG5"/>
<dbReference type="GO" id="GO:0003723">
    <property type="term" value="F:RNA binding"/>
    <property type="evidence" value="ECO:0007669"/>
    <property type="project" value="UniProtKB-UniRule"/>
</dbReference>
<dbReference type="PROSITE" id="PS51686">
    <property type="entry name" value="SAM_MT_RSMB_NOP"/>
    <property type="match status" value="1"/>
</dbReference>
<protein>
    <submittedName>
        <fullName evidence="7">NOP2/Sun RNA methyltransferase 6</fullName>
    </submittedName>
</protein>
<evidence type="ECO:0000313" key="7">
    <source>
        <dbReference type="EMBL" id="KAF6131825.1"/>
    </source>
</evidence>
<dbReference type="PANTHER" id="PTHR22807:SF34">
    <property type="entry name" value="TRNA (CYTOSINE(72)-C(5))-METHYLTRANSFERASE NSUN6"/>
    <property type="match status" value="1"/>
</dbReference>
<dbReference type="InterPro" id="IPR049560">
    <property type="entry name" value="MeTrfase_RsmB-F_NOP2_cat"/>
</dbReference>
<dbReference type="Gene3D" id="3.40.50.150">
    <property type="entry name" value="Vaccinia Virus protein VP39"/>
    <property type="match status" value="1"/>
</dbReference>
<sequence>MGQRPNMACSWTLKEVTSYQPLQRKLFTVAVKLLKPGGVLVYSTCTVTLAENEEQVAWALRTFPFLQLQAQEPQIGGEGMMGAGLSFEQLKQLQRFDPSVVPLQDVNLDSLREARVEDIVWMANKDCIGFFIAKFVKCKSIQENDP</sequence>
<name>A0A834BPG5_9CHIR</name>
<comment type="similarity">
    <text evidence="5">Belongs to the class I-like SAM-binding methyltransferase superfamily. RsmB/NOP family.</text>
</comment>
<evidence type="ECO:0000256" key="4">
    <source>
        <dbReference type="ARBA" id="ARBA00022884"/>
    </source>
</evidence>
<dbReference type="GO" id="GO:0001510">
    <property type="term" value="P:RNA methylation"/>
    <property type="evidence" value="ECO:0007669"/>
    <property type="project" value="InterPro"/>
</dbReference>
<feature type="active site" description="Nucleophile" evidence="5">
    <location>
        <position position="45"/>
    </location>
</feature>
<feature type="domain" description="SAM-dependent MTase RsmB/NOP-type" evidence="6">
    <location>
        <begin position="1"/>
        <end position="138"/>
    </location>
</feature>
<dbReference type="SUPFAM" id="SSF53335">
    <property type="entry name" value="S-adenosyl-L-methionine-dependent methyltransferases"/>
    <property type="match status" value="1"/>
</dbReference>
<evidence type="ECO:0000256" key="2">
    <source>
        <dbReference type="ARBA" id="ARBA00022679"/>
    </source>
</evidence>
<comment type="caution">
    <text evidence="7">The sequence shown here is derived from an EMBL/GenBank/DDBJ whole genome shotgun (WGS) entry which is preliminary data.</text>
</comment>
<dbReference type="PANTHER" id="PTHR22807">
    <property type="entry name" value="NOP2 YEAST -RELATED NOL1/NOP2/FMU SUN DOMAIN-CONTAINING"/>
    <property type="match status" value="1"/>
</dbReference>
<comment type="caution">
    <text evidence="5">Lacks conserved residue(s) required for the propagation of feature annotation.</text>
</comment>